<evidence type="ECO:0000313" key="2">
    <source>
        <dbReference type="Proteomes" id="UP000002734"/>
    </source>
</evidence>
<dbReference type="AlphaFoldDB" id="C6C6L4"/>
<dbReference type="RefSeq" id="WP_012763756.1">
    <property type="nucleotide sequence ID" value="NC_012880.1"/>
</dbReference>
<dbReference type="Gene3D" id="1.10.1200.10">
    <property type="entry name" value="ACP-like"/>
    <property type="match status" value="1"/>
</dbReference>
<dbReference type="HOGENOM" id="CLU_2272905_0_0_6"/>
<organism evidence="1 2">
    <name type="scientific">Musicola paradisiaca (strain Ech703)</name>
    <name type="common">Dickeya paradisiaca</name>
    <name type="synonym">Dickeya dadantii</name>
    <dbReference type="NCBI Taxonomy" id="579405"/>
    <lineage>
        <taxon>Bacteria</taxon>
        <taxon>Pseudomonadati</taxon>
        <taxon>Pseudomonadota</taxon>
        <taxon>Gammaproteobacteria</taxon>
        <taxon>Enterobacterales</taxon>
        <taxon>Pectobacteriaceae</taxon>
        <taxon>Musicola</taxon>
    </lineage>
</organism>
<dbReference type="KEGG" id="dda:Dd703_0114"/>
<name>C6C6L4_MUSP7</name>
<gene>
    <name evidence="1" type="ordered locus">Dd703_0114</name>
</gene>
<dbReference type="STRING" id="579405.Dd703_0114"/>
<evidence type="ECO:0000313" key="1">
    <source>
        <dbReference type="EMBL" id="ACS83933.1"/>
    </source>
</evidence>
<sequence>MAHPALVNHEAENIHNLLREKMAVIGIDHHRINDIFQGSPLFGDDGLFDSINLVSLIAVLSDHFETQGLSGELFNLMDDGVFDTFRDLSSLTRYLQEQTRHA</sequence>
<protein>
    <recommendedName>
        <fullName evidence="3">Carrier domain-containing protein</fullName>
    </recommendedName>
</protein>
<dbReference type="EMBL" id="CP001654">
    <property type="protein sequence ID" value="ACS83933.1"/>
    <property type="molecule type" value="Genomic_DNA"/>
</dbReference>
<dbReference type="Proteomes" id="UP000002734">
    <property type="component" value="Chromosome"/>
</dbReference>
<proteinExistence type="predicted"/>
<dbReference type="InterPro" id="IPR036736">
    <property type="entry name" value="ACP-like_sf"/>
</dbReference>
<evidence type="ECO:0008006" key="3">
    <source>
        <dbReference type="Google" id="ProtNLM"/>
    </source>
</evidence>
<keyword evidence="2" id="KW-1185">Reference proteome</keyword>
<accession>C6C6L4</accession>
<dbReference type="eggNOG" id="ENOG5033IG5">
    <property type="taxonomic scope" value="Bacteria"/>
</dbReference>
<reference evidence="1" key="1">
    <citation type="submission" date="2009-06" db="EMBL/GenBank/DDBJ databases">
        <title>Complete sequence of Dickeya dadantii Ech703.</title>
        <authorList>
            <consortium name="US DOE Joint Genome Institute"/>
            <person name="Lucas S."/>
            <person name="Copeland A."/>
            <person name="Lapidus A."/>
            <person name="Glavina del Rio T."/>
            <person name="Dalin E."/>
            <person name="Tice H."/>
            <person name="Bruce D."/>
            <person name="Goodwin L."/>
            <person name="Pitluck S."/>
            <person name="Chertkov O."/>
            <person name="Brettin T."/>
            <person name="Detter J.C."/>
            <person name="Han C."/>
            <person name="Larimer F."/>
            <person name="Land M."/>
            <person name="Hauser L."/>
            <person name="Kyrpides N."/>
            <person name="Mikhailova N."/>
            <person name="Balakrishnan V."/>
            <person name="Glasner J."/>
            <person name="Perna N.T."/>
        </authorList>
    </citation>
    <scope>NUCLEOTIDE SEQUENCE [LARGE SCALE GENOMIC DNA]</scope>
    <source>
        <strain evidence="1">Ech703</strain>
    </source>
</reference>